<keyword evidence="3" id="KW-1185">Reference proteome</keyword>
<sequence length="145" mass="15389">MKLAAIMLVILAGMGLSVEAGILGPLGERVGHYWASLSLFGVEAALTWLLMLFWGPRNPQPFLASPGWQLTGGIWGPMYVIILTVATPVTGITLLMTGVLAGQVSKSLLIDHFGWFGAQRRPVNVQRLTALLLVAAALILIAGGK</sequence>
<protein>
    <recommendedName>
        <fullName evidence="4">DMT family transporter</fullName>
    </recommendedName>
</protein>
<keyword evidence="1" id="KW-0812">Transmembrane</keyword>
<dbReference type="PANTHER" id="PTHR34821:SF2">
    <property type="entry name" value="INNER MEMBRANE PROTEIN YDCZ"/>
    <property type="match status" value="1"/>
</dbReference>
<dbReference type="RefSeq" id="WP_038023550.1">
    <property type="nucleotide sequence ID" value="NZ_JPKR02000005.1"/>
</dbReference>
<dbReference type="eggNOG" id="COG3238">
    <property type="taxonomic scope" value="Bacteria"/>
</dbReference>
<dbReference type="GO" id="GO:0005886">
    <property type="term" value="C:plasma membrane"/>
    <property type="evidence" value="ECO:0007669"/>
    <property type="project" value="TreeGrafter"/>
</dbReference>
<dbReference type="EMBL" id="JPKR02000005">
    <property type="protein sequence ID" value="KGD70270.1"/>
    <property type="molecule type" value="Genomic_DNA"/>
</dbReference>
<evidence type="ECO:0008006" key="4">
    <source>
        <dbReference type="Google" id="ProtNLM"/>
    </source>
</evidence>
<feature type="transmembrane region" description="Helical" evidence="1">
    <location>
        <begin position="33"/>
        <end position="55"/>
    </location>
</feature>
<dbReference type="STRING" id="642227.HA49_20200"/>
<reference evidence="2" key="1">
    <citation type="submission" date="2014-12" db="EMBL/GenBank/DDBJ databases">
        <title>The draft genome of the Tatumella morbirosei type strain, LMG23360T isolated from pineapple rot.</title>
        <authorList>
            <person name="Smits T.H."/>
            <person name="Palmer M."/>
            <person name="Venter S.N."/>
            <person name="Duffy B."/>
            <person name="Steenkamp E.T."/>
            <person name="Chan W.Y."/>
            <person name="Coutinho T.A."/>
            <person name="Coetzee M.P."/>
            <person name="De Maayer P."/>
        </authorList>
    </citation>
    <scope>NUCLEOTIDE SEQUENCE [LARGE SCALE GENOMIC DNA]</scope>
    <source>
        <strain evidence="2">LMG 23360</strain>
    </source>
</reference>
<dbReference type="AlphaFoldDB" id="A0A095V645"/>
<evidence type="ECO:0000313" key="2">
    <source>
        <dbReference type="EMBL" id="KGD70270.1"/>
    </source>
</evidence>
<dbReference type="Proteomes" id="UP000029577">
    <property type="component" value="Unassembled WGS sequence"/>
</dbReference>
<gene>
    <name evidence="2" type="ORF">HA49_20200</name>
</gene>
<dbReference type="OrthoDB" id="9097160at2"/>
<comment type="caution">
    <text evidence="2">The sequence shown here is derived from an EMBL/GenBank/DDBJ whole genome shotgun (WGS) entry which is preliminary data.</text>
</comment>
<evidence type="ECO:0000313" key="3">
    <source>
        <dbReference type="Proteomes" id="UP000029577"/>
    </source>
</evidence>
<organism evidence="2 3">
    <name type="scientific">Tatumella morbirosei</name>
    <dbReference type="NCBI Taxonomy" id="642227"/>
    <lineage>
        <taxon>Bacteria</taxon>
        <taxon>Pseudomonadati</taxon>
        <taxon>Pseudomonadota</taxon>
        <taxon>Gammaproteobacteria</taxon>
        <taxon>Enterobacterales</taxon>
        <taxon>Erwiniaceae</taxon>
        <taxon>Tatumella</taxon>
    </lineage>
</organism>
<feature type="transmembrane region" description="Helical" evidence="1">
    <location>
        <begin position="76"/>
        <end position="104"/>
    </location>
</feature>
<keyword evidence="1" id="KW-0472">Membrane</keyword>
<accession>A0A095V645</accession>
<name>A0A095V645_9GAMM</name>
<feature type="transmembrane region" description="Helical" evidence="1">
    <location>
        <begin position="124"/>
        <end position="143"/>
    </location>
</feature>
<dbReference type="Pfam" id="PF04657">
    <property type="entry name" value="DMT_YdcZ"/>
    <property type="match status" value="1"/>
</dbReference>
<dbReference type="InterPro" id="IPR006750">
    <property type="entry name" value="YdcZ"/>
</dbReference>
<proteinExistence type="predicted"/>
<dbReference type="PANTHER" id="PTHR34821">
    <property type="entry name" value="INNER MEMBRANE PROTEIN YDCZ"/>
    <property type="match status" value="1"/>
</dbReference>
<keyword evidence="1" id="KW-1133">Transmembrane helix</keyword>
<evidence type="ECO:0000256" key="1">
    <source>
        <dbReference type="SAM" id="Phobius"/>
    </source>
</evidence>